<dbReference type="STRING" id="10195.A0A3M7T4M8"/>
<dbReference type="InterPro" id="IPR029485">
    <property type="entry name" value="CAT_C"/>
</dbReference>
<dbReference type="Gene3D" id="1.20.1740.10">
    <property type="entry name" value="Amino acid/polyamine transporter I"/>
    <property type="match status" value="1"/>
</dbReference>
<name>A0A3M7T4M8_BRAPC</name>
<evidence type="ECO:0000259" key="2">
    <source>
        <dbReference type="Pfam" id="PF13906"/>
    </source>
</evidence>
<dbReference type="PANTHER" id="PTHR43243">
    <property type="entry name" value="INNER MEMBRANE TRANSPORTER YGJI-RELATED"/>
    <property type="match status" value="1"/>
</dbReference>
<proteinExistence type="predicted"/>
<dbReference type="GO" id="GO:0015189">
    <property type="term" value="F:L-lysine transmembrane transporter activity"/>
    <property type="evidence" value="ECO:0007669"/>
    <property type="project" value="TreeGrafter"/>
</dbReference>
<organism evidence="3 4">
    <name type="scientific">Brachionus plicatilis</name>
    <name type="common">Marine rotifer</name>
    <name type="synonym">Brachionus muelleri</name>
    <dbReference type="NCBI Taxonomy" id="10195"/>
    <lineage>
        <taxon>Eukaryota</taxon>
        <taxon>Metazoa</taxon>
        <taxon>Spiralia</taxon>
        <taxon>Gnathifera</taxon>
        <taxon>Rotifera</taxon>
        <taxon>Eurotatoria</taxon>
        <taxon>Monogononta</taxon>
        <taxon>Pseudotrocha</taxon>
        <taxon>Ploima</taxon>
        <taxon>Brachionidae</taxon>
        <taxon>Brachionus</taxon>
    </lineage>
</organism>
<dbReference type="GO" id="GO:0061459">
    <property type="term" value="F:L-arginine transmembrane transporter activity"/>
    <property type="evidence" value="ECO:0007669"/>
    <property type="project" value="TreeGrafter"/>
</dbReference>
<feature type="domain" description="Cationic amino acid transporter C-terminal" evidence="2">
    <location>
        <begin position="62"/>
        <end position="112"/>
    </location>
</feature>
<dbReference type="Pfam" id="PF13906">
    <property type="entry name" value="AA_permease_C"/>
    <property type="match status" value="1"/>
</dbReference>
<keyword evidence="1" id="KW-0812">Transmembrane</keyword>
<feature type="transmembrane region" description="Helical" evidence="1">
    <location>
        <begin position="30"/>
        <end position="51"/>
    </location>
</feature>
<dbReference type="GO" id="GO:0005886">
    <property type="term" value="C:plasma membrane"/>
    <property type="evidence" value="ECO:0007669"/>
    <property type="project" value="TreeGrafter"/>
</dbReference>
<feature type="transmembrane region" description="Helical" evidence="1">
    <location>
        <begin position="87"/>
        <end position="107"/>
    </location>
</feature>
<sequence length="164" mass="19360">MPKSLKFESQICTMMIICVFLRYLSFNKNIGMIGLLMVLVLALIIQCVIIYKQPHFDHSSFYQIPFVPFVPFTSFIINMYLMMTISLTVWLILLIWMIIGFSIYFSYGTKNSIENCKYRSPSNCFSTGEDLLNEKISLLTKFTLNHRWLNHYSYFLVRVFDPKI</sequence>
<dbReference type="GO" id="GO:0097638">
    <property type="term" value="P:L-arginine import across plasma membrane"/>
    <property type="evidence" value="ECO:0007669"/>
    <property type="project" value="TreeGrafter"/>
</dbReference>
<keyword evidence="1" id="KW-1133">Transmembrane helix</keyword>
<dbReference type="AlphaFoldDB" id="A0A3M7T4M8"/>
<dbReference type="GO" id="GO:0000064">
    <property type="term" value="F:L-ornithine transmembrane transporter activity"/>
    <property type="evidence" value="ECO:0007669"/>
    <property type="project" value="TreeGrafter"/>
</dbReference>
<dbReference type="EMBL" id="REGN01000289">
    <property type="protein sequence ID" value="RNA42994.1"/>
    <property type="molecule type" value="Genomic_DNA"/>
</dbReference>
<reference evidence="3 4" key="1">
    <citation type="journal article" date="2018" name="Sci. Rep.">
        <title>Genomic signatures of local adaptation to the degree of environmental predictability in rotifers.</title>
        <authorList>
            <person name="Franch-Gras L."/>
            <person name="Hahn C."/>
            <person name="Garcia-Roger E.M."/>
            <person name="Carmona M.J."/>
            <person name="Serra M."/>
            <person name="Gomez A."/>
        </authorList>
    </citation>
    <scope>NUCLEOTIDE SEQUENCE [LARGE SCALE GENOMIC DNA]</scope>
    <source>
        <strain evidence="3">HYR1</strain>
    </source>
</reference>
<comment type="caution">
    <text evidence="3">The sequence shown here is derived from an EMBL/GenBank/DDBJ whole genome shotgun (WGS) entry which is preliminary data.</text>
</comment>
<dbReference type="PANTHER" id="PTHR43243:SF105">
    <property type="entry name" value="CATIONIC AMINO ACID TRANSPORTER C-TERMINAL DOMAIN-CONTAINING PROTEIN"/>
    <property type="match status" value="1"/>
</dbReference>
<dbReference type="OrthoDB" id="3900342at2759"/>
<accession>A0A3M7T4M8</accession>
<keyword evidence="1" id="KW-0472">Membrane</keyword>
<evidence type="ECO:0000313" key="4">
    <source>
        <dbReference type="Proteomes" id="UP000276133"/>
    </source>
</evidence>
<gene>
    <name evidence="3" type="ORF">BpHYR1_008507</name>
</gene>
<evidence type="ECO:0000313" key="3">
    <source>
        <dbReference type="EMBL" id="RNA42994.1"/>
    </source>
</evidence>
<evidence type="ECO:0000256" key="1">
    <source>
        <dbReference type="SAM" id="Phobius"/>
    </source>
</evidence>
<dbReference type="Proteomes" id="UP000276133">
    <property type="component" value="Unassembled WGS sequence"/>
</dbReference>
<keyword evidence="4" id="KW-1185">Reference proteome</keyword>
<protein>
    <submittedName>
        <fullName evidence="3">High affinity cationic amino acid transporter 1-like isoform X1</fullName>
    </submittedName>
</protein>
<feature type="transmembrane region" description="Helical" evidence="1">
    <location>
        <begin position="63"/>
        <end position="81"/>
    </location>
</feature>
<feature type="transmembrane region" description="Helical" evidence="1">
    <location>
        <begin position="7"/>
        <end position="24"/>
    </location>
</feature>